<organism evidence="3 4">
    <name type="scientific">Streptomyces coryli</name>
    <dbReference type="NCBI Taxonomy" id="1128680"/>
    <lineage>
        <taxon>Bacteria</taxon>
        <taxon>Bacillati</taxon>
        <taxon>Actinomycetota</taxon>
        <taxon>Actinomycetes</taxon>
        <taxon>Kitasatosporales</taxon>
        <taxon>Streptomycetaceae</taxon>
        <taxon>Streptomyces</taxon>
    </lineage>
</organism>
<dbReference type="AlphaFoldDB" id="A0A6G4U3R1"/>
<reference evidence="3 4" key="1">
    <citation type="submission" date="2020-02" db="EMBL/GenBank/DDBJ databases">
        <title>Whole-genome analyses of novel actinobacteria.</title>
        <authorList>
            <person name="Sahin N."/>
        </authorList>
    </citation>
    <scope>NUCLEOTIDE SEQUENCE [LARGE SCALE GENOMIC DNA]</scope>
    <source>
        <strain evidence="3 4">A7024</strain>
    </source>
</reference>
<feature type="compositionally biased region" description="Low complexity" evidence="1">
    <location>
        <begin position="49"/>
        <end position="69"/>
    </location>
</feature>
<accession>A0A6G4U3R1</accession>
<evidence type="ECO:0000313" key="4">
    <source>
        <dbReference type="Proteomes" id="UP000481583"/>
    </source>
</evidence>
<evidence type="ECO:0000313" key="3">
    <source>
        <dbReference type="EMBL" id="NGN66723.1"/>
    </source>
</evidence>
<gene>
    <name evidence="3" type="ORF">G5C51_22815</name>
</gene>
<dbReference type="EMBL" id="JAAKZV010000108">
    <property type="protein sequence ID" value="NGN66723.1"/>
    <property type="molecule type" value="Genomic_DNA"/>
</dbReference>
<evidence type="ECO:0000256" key="2">
    <source>
        <dbReference type="SAM" id="Phobius"/>
    </source>
</evidence>
<feature type="region of interest" description="Disordered" evidence="1">
    <location>
        <begin position="38"/>
        <end position="74"/>
    </location>
</feature>
<feature type="non-terminal residue" evidence="3">
    <location>
        <position position="1"/>
    </location>
</feature>
<keyword evidence="2" id="KW-0472">Membrane</keyword>
<keyword evidence="2" id="KW-1133">Transmembrane helix</keyword>
<evidence type="ECO:0000256" key="1">
    <source>
        <dbReference type="SAM" id="MobiDB-lite"/>
    </source>
</evidence>
<protein>
    <submittedName>
        <fullName evidence="3">Uncharacterized protein</fullName>
    </submittedName>
</protein>
<dbReference type="Proteomes" id="UP000481583">
    <property type="component" value="Unassembled WGS sequence"/>
</dbReference>
<keyword evidence="4" id="KW-1185">Reference proteome</keyword>
<proteinExistence type="predicted"/>
<feature type="transmembrane region" description="Helical" evidence="2">
    <location>
        <begin position="12"/>
        <end position="33"/>
    </location>
</feature>
<comment type="caution">
    <text evidence="3">The sequence shown here is derived from an EMBL/GenBank/DDBJ whole genome shotgun (WGS) entry which is preliminary data.</text>
</comment>
<keyword evidence="2" id="KW-0812">Transmembrane</keyword>
<sequence length="242" mass="24873">RSAAPRRGRRTAARVAVVLALAAGLVLGGYGLIDGPDEGNDAASTGTDRPAPAKSSASRPATTAPGPTRVTQLTPWDEIGAKPAAGIEITGRAYGSCGGGSLTLSGRPDAWRCNADDGQILDPCFTGGPMDAQHHDVLCMADSPKKMLRFELAQQLPDPDEYGNSPAPGEYTGAYRIKLANGQTCGYMGGATTTVGGKRLNFGCPQGYAYGDPDTGGPVWTIAYKAKGAASLKQVGIAAVYQ</sequence>
<name>A0A6G4U3R1_9ACTN</name>